<dbReference type="RefSeq" id="WP_012808665.1">
    <property type="nucleotide sequence ID" value="NC_013203.1"/>
</dbReference>
<evidence type="ECO:0000313" key="2">
    <source>
        <dbReference type="Proteomes" id="UP000000960"/>
    </source>
</evidence>
<organism evidence="1 2">
    <name type="scientific">Lancefieldella parvula (strain ATCC 33793 / DSM 20469 / CCUG 32760 / JCM 10300 / KCTC 3663 / VPI 0546 / 1246)</name>
    <name type="common">Atopobium parvulum</name>
    <dbReference type="NCBI Taxonomy" id="521095"/>
    <lineage>
        <taxon>Bacteria</taxon>
        <taxon>Bacillati</taxon>
        <taxon>Actinomycetota</taxon>
        <taxon>Coriobacteriia</taxon>
        <taxon>Coriobacteriales</taxon>
        <taxon>Atopobiaceae</taxon>
        <taxon>Lancefieldella</taxon>
    </lineage>
</organism>
<evidence type="ECO:0000313" key="1">
    <source>
        <dbReference type="EMBL" id="ACV51008.1"/>
    </source>
</evidence>
<proteinExistence type="predicted"/>
<dbReference type="GeneID" id="84806104"/>
<keyword evidence="2" id="KW-1185">Reference proteome</keyword>
<dbReference type="OrthoDB" id="3194844at2"/>
<sequence>MRVNKDRLTRYRKELDSAADDAAEFMYDYYDALRAANPNSSVAELRNMAIKSIKQALNAFSPQAGELAGELFDEIVRAEGVKAKFRYQQTIECGLVEKKVHYLAKDLVDGNNQKFIDACTALTRFYVKREANINMHRSALRSKIWWARVPSGAETCGFCFMLSTRGFDYESEFSAGGAGHKFHLHCDCIIVPGTKKTTIEGYDPDEMYARWVECANTVGLEPIWKNRSAIIAECETRDFRWLNSGTKPDIHYIENYGEKNEVVRDYKFARNKVASHEYVTAQRMRQLGLTVDFIKDHYSVDLPDGSRVIVGRCDMTNGYELKAPRESISAKNLVSNSIENSRNKEGIKRLIIDVTDNPHVSINEVIPIAVDYCNKHKVKFTVSVLEGSTLKNAN</sequence>
<dbReference type="EMBL" id="CP001721">
    <property type="protein sequence ID" value="ACV51008.1"/>
    <property type="molecule type" value="Genomic_DNA"/>
</dbReference>
<dbReference type="Proteomes" id="UP000000960">
    <property type="component" value="Chromosome"/>
</dbReference>
<protein>
    <recommendedName>
        <fullName evidence="3">tRNA nuclease CdiA C-terminal domain-containing protein</fullName>
    </recommendedName>
</protein>
<dbReference type="eggNOG" id="ENOG5031BIG">
    <property type="taxonomic scope" value="Bacteria"/>
</dbReference>
<dbReference type="KEGG" id="apv:Apar_0578"/>
<gene>
    <name evidence="1" type="ordered locus">Apar_0578</name>
</gene>
<reference evidence="1 2" key="1">
    <citation type="journal article" date="2009" name="Stand. Genomic Sci.">
        <title>Complete genome sequence of Atopobium parvulum type strain (IPP 1246).</title>
        <authorList>
            <person name="Copeland A."/>
            <person name="Sikorski J."/>
            <person name="Lapidus A."/>
            <person name="Nolan M."/>
            <person name="Del Rio T.G."/>
            <person name="Lucas S."/>
            <person name="Chen F."/>
            <person name="Tice H."/>
            <person name="Pitluck S."/>
            <person name="Cheng J.F."/>
            <person name="Pukall R."/>
            <person name="Chertkov O."/>
            <person name="Brettin T."/>
            <person name="Han C."/>
            <person name="Detter J.C."/>
            <person name="Kuske C."/>
            <person name="Bruce D."/>
            <person name="Goodwin L."/>
            <person name="Ivanova N."/>
            <person name="Mavromatis K."/>
            <person name="Mikhailova N."/>
            <person name="Chen A."/>
            <person name="Palaniappan K."/>
            <person name="Chain P."/>
            <person name="Rohde M."/>
            <person name="Goker M."/>
            <person name="Bristow J."/>
            <person name="Eisen J.A."/>
            <person name="Markowitz V."/>
            <person name="Hugenholtz P."/>
            <person name="Kyrpides N.C."/>
            <person name="Klenk H.P."/>
            <person name="Detter J.C."/>
        </authorList>
    </citation>
    <scope>NUCLEOTIDE SEQUENCE [LARGE SCALE GENOMIC DNA]</scope>
    <source>
        <strain evidence="2">ATCC 33793 / DSM 20469 / CCUG 32760 / JCM 10300 / KCTC 3663 / VPI 0546 / 1246</strain>
    </source>
</reference>
<dbReference type="Pfam" id="PF25310">
    <property type="entry name" value="VG15"/>
    <property type="match status" value="1"/>
</dbReference>
<accession>C8WA70</accession>
<dbReference type="AlphaFoldDB" id="C8WA70"/>
<dbReference type="STRING" id="521095.Apar_0578"/>
<evidence type="ECO:0008006" key="3">
    <source>
        <dbReference type="Google" id="ProtNLM"/>
    </source>
</evidence>
<dbReference type="HOGENOM" id="CLU_612029_0_0_11"/>
<name>C8WA70_LANP1</name>
<dbReference type="InterPro" id="IPR057369">
    <property type="entry name" value="VG15"/>
</dbReference>